<keyword evidence="4" id="KW-1185">Reference proteome</keyword>
<feature type="region of interest" description="Disordered" evidence="1">
    <location>
        <begin position="29"/>
        <end position="51"/>
    </location>
</feature>
<feature type="domain" description="WYL" evidence="2">
    <location>
        <begin position="189"/>
        <end position="238"/>
    </location>
</feature>
<evidence type="ECO:0000313" key="3">
    <source>
        <dbReference type="EMBL" id="GAA4087523.1"/>
    </source>
</evidence>
<dbReference type="EMBL" id="BAABDM010000001">
    <property type="protein sequence ID" value="GAA4087523.1"/>
    <property type="molecule type" value="Genomic_DNA"/>
</dbReference>
<comment type="caution">
    <text evidence="3">The sequence shown here is derived from an EMBL/GenBank/DDBJ whole genome shotgun (WGS) entry which is preliminary data.</text>
</comment>
<organism evidence="3 4">
    <name type="scientific">Zhongshania borealis</name>
    <dbReference type="NCBI Taxonomy" id="889488"/>
    <lineage>
        <taxon>Bacteria</taxon>
        <taxon>Pseudomonadati</taxon>
        <taxon>Pseudomonadota</taxon>
        <taxon>Gammaproteobacteria</taxon>
        <taxon>Cellvibrionales</taxon>
        <taxon>Spongiibacteraceae</taxon>
        <taxon>Zhongshania</taxon>
    </lineage>
</organism>
<protein>
    <recommendedName>
        <fullName evidence="2">WYL domain-containing protein</fullName>
    </recommendedName>
</protein>
<dbReference type="RefSeq" id="WP_344932534.1">
    <property type="nucleotide sequence ID" value="NZ_BAABDM010000001.1"/>
</dbReference>
<feature type="region of interest" description="Disordered" evidence="1">
    <location>
        <begin position="138"/>
        <end position="174"/>
    </location>
</feature>
<feature type="compositionally biased region" description="Polar residues" evidence="1">
    <location>
        <begin position="143"/>
        <end position="155"/>
    </location>
</feature>
<dbReference type="Pfam" id="PF13280">
    <property type="entry name" value="WYL"/>
    <property type="match status" value="1"/>
</dbReference>
<gene>
    <name evidence="3" type="ORF">GCM10022414_07850</name>
</gene>
<proteinExistence type="predicted"/>
<evidence type="ECO:0000256" key="1">
    <source>
        <dbReference type="SAM" id="MobiDB-lite"/>
    </source>
</evidence>
<evidence type="ECO:0000313" key="4">
    <source>
        <dbReference type="Proteomes" id="UP001500392"/>
    </source>
</evidence>
<dbReference type="InterPro" id="IPR026881">
    <property type="entry name" value="WYL_dom"/>
</dbReference>
<feature type="compositionally biased region" description="Basic and acidic residues" evidence="1">
    <location>
        <begin position="40"/>
        <end position="50"/>
    </location>
</feature>
<reference evidence="4" key="1">
    <citation type="journal article" date="2019" name="Int. J. Syst. Evol. Microbiol.">
        <title>The Global Catalogue of Microorganisms (GCM) 10K type strain sequencing project: providing services to taxonomists for standard genome sequencing and annotation.</title>
        <authorList>
            <consortium name="The Broad Institute Genomics Platform"/>
            <consortium name="The Broad Institute Genome Sequencing Center for Infectious Disease"/>
            <person name="Wu L."/>
            <person name="Ma J."/>
        </authorList>
    </citation>
    <scope>NUCLEOTIDE SEQUENCE [LARGE SCALE GENOMIC DNA]</scope>
    <source>
        <strain evidence="4">JCM 17304</strain>
    </source>
</reference>
<accession>A0ABP7WFM7</accession>
<dbReference type="Proteomes" id="UP001500392">
    <property type="component" value="Unassembled WGS sequence"/>
</dbReference>
<evidence type="ECO:0000259" key="2">
    <source>
        <dbReference type="Pfam" id="PF13280"/>
    </source>
</evidence>
<sequence>MDVAAILLSFAVGWYFRGRHDAKRVDELEIQPAKNPTTEPPEHPSTHDRLNNSMYLSNSQWQHLYGLCEGILADDVVTEAEAKRLRKWFRDNPDGQKDTRSKQLHSLIDIFLADGVLDKEEANELLTILSEFCDQWAAPEPKQSPTSTILSTRSGRVSKPKPARAPKPTKPERPKLDWTDLLSLIGCDIEISYMGATGDISDRTVSCKDIDNNGEHTYIKGYCKSRRAYRTFRLDRIITLINTETGEFIET</sequence>
<name>A0ABP7WFM7_9GAMM</name>